<evidence type="ECO:0000256" key="1">
    <source>
        <dbReference type="SAM" id="SignalP"/>
    </source>
</evidence>
<proteinExistence type="predicted"/>
<feature type="non-terminal residue" evidence="2">
    <location>
        <position position="38"/>
    </location>
</feature>
<dbReference type="EMBL" id="KK784873">
    <property type="protein sequence ID" value="KDO86884.1"/>
    <property type="molecule type" value="Genomic_DNA"/>
</dbReference>
<reference evidence="2 3" key="1">
    <citation type="submission" date="2014-04" db="EMBL/GenBank/DDBJ databases">
        <authorList>
            <consortium name="International Citrus Genome Consortium"/>
            <person name="Gmitter F."/>
            <person name="Chen C."/>
            <person name="Farmerie W."/>
            <person name="Harkins T."/>
            <person name="Desany B."/>
            <person name="Mohiuddin M."/>
            <person name="Kodira C."/>
            <person name="Borodovsky M."/>
            <person name="Lomsadze A."/>
            <person name="Burns P."/>
            <person name="Jenkins J."/>
            <person name="Prochnik S."/>
            <person name="Shu S."/>
            <person name="Chapman J."/>
            <person name="Pitluck S."/>
            <person name="Schmutz J."/>
            <person name="Rokhsar D."/>
        </authorList>
    </citation>
    <scope>NUCLEOTIDE SEQUENCE</scope>
</reference>
<dbReference type="AlphaFoldDB" id="A0A067H4U7"/>
<keyword evidence="1" id="KW-0732">Signal</keyword>
<evidence type="ECO:0000313" key="2">
    <source>
        <dbReference type="EMBL" id="KDO86884.1"/>
    </source>
</evidence>
<organism evidence="2 3">
    <name type="scientific">Citrus sinensis</name>
    <name type="common">Sweet orange</name>
    <name type="synonym">Citrus aurantium var. sinensis</name>
    <dbReference type="NCBI Taxonomy" id="2711"/>
    <lineage>
        <taxon>Eukaryota</taxon>
        <taxon>Viridiplantae</taxon>
        <taxon>Streptophyta</taxon>
        <taxon>Embryophyta</taxon>
        <taxon>Tracheophyta</taxon>
        <taxon>Spermatophyta</taxon>
        <taxon>Magnoliopsida</taxon>
        <taxon>eudicotyledons</taxon>
        <taxon>Gunneridae</taxon>
        <taxon>Pentapetalae</taxon>
        <taxon>rosids</taxon>
        <taxon>malvids</taxon>
        <taxon>Sapindales</taxon>
        <taxon>Rutaceae</taxon>
        <taxon>Aurantioideae</taxon>
        <taxon>Citrus</taxon>
    </lineage>
</organism>
<gene>
    <name evidence="2" type="ORF">CISIN_1g0398872mg</name>
</gene>
<evidence type="ECO:0000313" key="3">
    <source>
        <dbReference type="Proteomes" id="UP000027120"/>
    </source>
</evidence>
<name>A0A067H4U7_CITSI</name>
<feature type="signal peptide" evidence="1">
    <location>
        <begin position="1"/>
        <end position="25"/>
    </location>
</feature>
<accession>A0A067H4U7</accession>
<sequence>MASKSYFQFILFLLSLSNFSLKCCSLRNVDKETDFNKW</sequence>
<feature type="chain" id="PRO_5001641592" evidence="1">
    <location>
        <begin position="26"/>
        <end position="38"/>
    </location>
</feature>
<protein>
    <submittedName>
        <fullName evidence="2">Uncharacterized protein</fullName>
    </submittedName>
</protein>
<keyword evidence="3" id="KW-1185">Reference proteome</keyword>
<dbReference type="Proteomes" id="UP000027120">
    <property type="component" value="Unassembled WGS sequence"/>
</dbReference>